<evidence type="ECO:0000313" key="2">
    <source>
        <dbReference type="Proteomes" id="UP000324222"/>
    </source>
</evidence>
<sequence>MYTLNRVKIDKDVVKGAKSLDARENAIGRDKVLEGSELGRRSRFRLETLPYSFKVGGSPYRSASFV</sequence>
<reference evidence="1 2" key="1">
    <citation type="submission" date="2019-05" db="EMBL/GenBank/DDBJ databases">
        <title>Another draft genome of Portunus trituberculatus and its Hox gene families provides insights of decapod evolution.</title>
        <authorList>
            <person name="Jeong J.-H."/>
            <person name="Song I."/>
            <person name="Kim S."/>
            <person name="Choi T."/>
            <person name="Kim D."/>
            <person name="Ryu S."/>
            <person name="Kim W."/>
        </authorList>
    </citation>
    <scope>NUCLEOTIDE SEQUENCE [LARGE SCALE GENOMIC DNA]</scope>
    <source>
        <tissue evidence="1">Muscle</tissue>
    </source>
</reference>
<protein>
    <submittedName>
        <fullName evidence="1">Uncharacterized protein</fullName>
    </submittedName>
</protein>
<dbReference type="EMBL" id="VSRR010015876">
    <property type="protein sequence ID" value="MPC58651.1"/>
    <property type="molecule type" value="Genomic_DNA"/>
</dbReference>
<comment type="caution">
    <text evidence="1">The sequence shown here is derived from an EMBL/GenBank/DDBJ whole genome shotgun (WGS) entry which is preliminary data.</text>
</comment>
<gene>
    <name evidence="1" type="ORF">E2C01_052658</name>
</gene>
<evidence type="ECO:0000313" key="1">
    <source>
        <dbReference type="EMBL" id="MPC58651.1"/>
    </source>
</evidence>
<proteinExistence type="predicted"/>
<keyword evidence="2" id="KW-1185">Reference proteome</keyword>
<accession>A0A5B7GF85</accession>
<dbReference type="Proteomes" id="UP000324222">
    <property type="component" value="Unassembled WGS sequence"/>
</dbReference>
<name>A0A5B7GF85_PORTR</name>
<organism evidence="1 2">
    <name type="scientific">Portunus trituberculatus</name>
    <name type="common">Swimming crab</name>
    <name type="synonym">Neptunus trituberculatus</name>
    <dbReference type="NCBI Taxonomy" id="210409"/>
    <lineage>
        <taxon>Eukaryota</taxon>
        <taxon>Metazoa</taxon>
        <taxon>Ecdysozoa</taxon>
        <taxon>Arthropoda</taxon>
        <taxon>Crustacea</taxon>
        <taxon>Multicrustacea</taxon>
        <taxon>Malacostraca</taxon>
        <taxon>Eumalacostraca</taxon>
        <taxon>Eucarida</taxon>
        <taxon>Decapoda</taxon>
        <taxon>Pleocyemata</taxon>
        <taxon>Brachyura</taxon>
        <taxon>Eubrachyura</taxon>
        <taxon>Portunoidea</taxon>
        <taxon>Portunidae</taxon>
        <taxon>Portuninae</taxon>
        <taxon>Portunus</taxon>
    </lineage>
</organism>
<dbReference type="AlphaFoldDB" id="A0A5B7GF85"/>